<name>A0ABS1PSF5_9ACTN</name>
<evidence type="ECO:0000313" key="3">
    <source>
        <dbReference type="Proteomes" id="UP000621510"/>
    </source>
</evidence>
<reference evidence="2 3" key="1">
    <citation type="submission" date="2021-01" db="EMBL/GenBank/DDBJ databases">
        <title>WGS of actinomycetes isolated from Thailand.</title>
        <authorList>
            <person name="Thawai C."/>
        </authorList>
    </citation>
    <scope>NUCLEOTIDE SEQUENCE [LARGE SCALE GENOMIC DNA]</scope>
    <source>
        <strain evidence="2 3">CA3R110</strain>
    </source>
</reference>
<evidence type="ECO:0000256" key="1">
    <source>
        <dbReference type="SAM" id="MobiDB-lite"/>
    </source>
</evidence>
<feature type="region of interest" description="Disordered" evidence="1">
    <location>
        <begin position="81"/>
        <end position="103"/>
    </location>
</feature>
<dbReference type="RefSeq" id="WP_201853162.1">
    <property type="nucleotide sequence ID" value="NZ_JAERRG010000009.1"/>
</dbReference>
<keyword evidence="3" id="KW-1185">Reference proteome</keyword>
<protein>
    <submittedName>
        <fullName evidence="2">Uncharacterized protein</fullName>
    </submittedName>
</protein>
<evidence type="ECO:0000313" key="2">
    <source>
        <dbReference type="EMBL" id="MBL1115370.1"/>
    </source>
</evidence>
<dbReference type="EMBL" id="JAERRG010000009">
    <property type="protein sequence ID" value="MBL1115370.1"/>
    <property type="molecule type" value="Genomic_DNA"/>
</dbReference>
<dbReference type="Proteomes" id="UP000621510">
    <property type="component" value="Unassembled WGS sequence"/>
</dbReference>
<gene>
    <name evidence="2" type="ORF">JK364_23655</name>
</gene>
<sequence length="103" mass="11436">MPQFSFEQVDPDNDNRLRVSLKDTGEARGITYLTKGAGWVAEHAGLAGKQGGVQGFKTEYLAAEFMYWFKAPEQSWCGVPWPHDWPGKDGGAPHPRDAQGDDR</sequence>
<organism evidence="2 3">
    <name type="scientific">Streptomyces endocoffeicus</name>
    <dbReference type="NCBI Taxonomy" id="2898945"/>
    <lineage>
        <taxon>Bacteria</taxon>
        <taxon>Bacillati</taxon>
        <taxon>Actinomycetota</taxon>
        <taxon>Actinomycetes</taxon>
        <taxon>Kitasatosporales</taxon>
        <taxon>Streptomycetaceae</taxon>
        <taxon>Streptomyces</taxon>
    </lineage>
</organism>
<feature type="compositionally biased region" description="Basic and acidic residues" evidence="1">
    <location>
        <begin position="94"/>
        <end position="103"/>
    </location>
</feature>
<proteinExistence type="predicted"/>
<accession>A0ABS1PSF5</accession>
<comment type="caution">
    <text evidence="2">The sequence shown here is derived from an EMBL/GenBank/DDBJ whole genome shotgun (WGS) entry which is preliminary data.</text>
</comment>